<evidence type="ECO:0000313" key="4">
    <source>
        <dbReference type="EMBL" id="CAB4212304.1"/>
    </source>
</evidence>
<organism evidence="3">
    <name type="scientific">uncultured Caudovirales phage</name>
    <dbReference type="NCBI Taxonomy" id="2100421"/>
    <lineage>
        <taxon>Viruses</taxon>
        <taxon>Duplodnaviria</taxon>
        <taxon>Heunggongvirae</taxon>
        <taxon>Uroviricota</taxon>
        <taxon>Caudoviricetes</taxon>
        <taxon>Peduoviridae</taxon>
        <taxon>Maltschvirus</taxon>
        <taxon>Maltschvirus maltsch</taxon>
    </lineage>
</organism>
<name>A0A6J5RJP5_9CAUD</name>
<reference evidence="3" key="1">
    <citation type="submission" date="2020-05" db="EMBL/GenBank/DDBJ databases">
        <authorList>
            <person name="Chiriac C."/>
            <person name="Salcher M."/>
            <person name="Ghai R."/>
            <person name="Kavagutti S V."/>
        </authorList>
    </citation>
    <scope>NUCLEOTIDE SEQUENCE</scope>
</reference>
<evidence type="ECO:0000313" key="2">
    <source>
        <dbReference type="EMBL" id="CAB4182793.1"/>
    </source>
</evidence>
<dbReference type="EMBL" id="LR797043">
    <property type="protein sequence ID" value="CAB4182793.1"/>
    <property type="molecule type" value="Genomic_DNA"/>
</dbReference>
<dbReference type="EMBL" id="LR797266">
    <property type="protein sequence ID" value="CAB4197239.1"/>
    <property type="molecule type" value="Genomic_DNA"/>
</dbReference>
<sequence>MAGHDYTKVNDNLVRSELWSDQLKDVLKDMLQGQQYVNWMTNFPDGTTFTIPSLGELPIRNVTEADPAVYDAMDTGEFNFTIDKYVESATFITDKAKQDAYYADQLIASFIPKMKRAMEENLESNIMTLAASQTLANANTINGASHRFVARGASNTTLSIEDFAAAKFAMDKAAATQRRIAIIDPSQEYVLNTLSGLVNVTNNPKFEGIVNEGFVNSATGLRFSKNIFGFDVYVSNYLATIASTEAINADSRGSVTSPSAAVQNMFLSIGADETPFKGAWRQMPRVEFERNKDLRRDEYVMNARYGLKLYRPECLVVCLSKTTI</sequence>
<evidence type="ECO:0008006" key="6">
    <source>
        <dbReference type="Google" id="ProtNLM"/>
    </source>
</evidence>
<gene>
    <name evidence="2" type="ORF">UFOVP1080_22</name>
    <name evidence="3" type="ORF">UFOVP1321_10</name>
    <name evidence="4" type="ORF">UFOVP1432_5</name>
    <name evidence="5" type="ORF">UFOVP1528_41</name>
    <name evidence="1" type="ORF">UFOVP905_34</name>
</gene>
<evidence type="ECO:0000313" key="1">
    <source>
        <dbReference type="EMBL" id="CAB4170072.1"/>
    </source>
</evidence>
<proteinExistence type="predicted"/>
<evidence type="ECO:0000313" key="5">
    <source>
        <dbReference type="EMBL" id="CAB5227464.1"/>
    </source>
</evidence>
<evidence type="ECO:0000313" key="3">
    <source>
        <dbReference type="EMBL" id="CAB4197239.1"/>
    </source>
</evidence>
<accession>A0A6J5RJP5</accession>
<dbReference type="EMBL" id="LR797390">
    <property type="protein sequence ID" value="CAB4212304.1"/>
    <property type="molecule type" value="Genomic_DNA"/>
</dbReference>
<dbReference type="EMBL" id="LR796848">
    <property type="protein sequence ID" value="CAB4170072.1"/>
    <property type="molecule type" value="Genomic_DNA"/>
</dbReference>
<dbReference type="EMBL" id="LR798375">
    <property type="protein sequence ID" value="CAB5227464.1"/>
    <property type="molecule type" value="Genomic_DNA"/>
</dbReference>
<protein>
    <recommendedName>
        <fullName evidence="6">Major capsid protein</fullName>
    </recommendedName>
</protein>